<dbReference type="PANTHER" id="PTHR32322">
    <property type="entry name" value="INNER MEMBRANE TRANSPORTER"/>
    <property type="match status" value="1"/>
</dbReference>
<organism evidence="8">
    <name type="scientific">bioreactor metagenome</name>
    <dbReference type="NCBI Taxonomy" id="1076179"/>
    <lineage>
        <taxon>unclassified sequences</taxon>
        <taxon>metagenomes</taxon>
        <taxon>ecological metagenomes</taxon>
    </lineage>
</organism>
<dbReference type="SUPFAM" id="SSF103481">
    <property type="entry name" value="Multidrug resistance efflux transporter EmrE"/>
    <property type="match status" value="1"/>
</dbReference>
<dbReference type="InterPro" id="IPR037185">
    <property type="entry name" value="EmrE-like"/>
</dbReference>
<keyword evidence="2 6" id="KW-0812">Transmembrane</keyword>
<evidence type="ECO:0000256" key="6">
    <source>
        <dbReference type="SAM" id="Phobius"/>
    </source>
</evidence>
<feature type="transmembrane region" description="Helical" evidence="6">
    <location>
        <begin position="70"/>
        <end position="91"/>
    </location>
</feature>
<comment type="caution">
    <text evidence="8">The sequence shown here is derived from an EMBL/GenBank/DDBJ whole genome shotgun (WGS) entry which is preliminary data.</text>
</comment>
<feature type="transmembrane region" description="Helical" evidence="6">
    <location>
        <begin position="12"/>
        <end position="31"/>
    </location>
</feature>
<feature type="region of interest" description="Disordered" evidence="5">
    <location>
        <begin position="179"/>
        <end position="198"/>
    </location>
</feature>
<evidence type="ECO:0000256" key="3">
    <source>
        <dbReference type="ARBA" id="ARBA00022989"/>
    </source>
</evidence>
<keyword evidence="4 6" id="KW-0472">Membrane</keyword>
<dbReference type="Pfam" id="PF00892">
    <property type="entry name" value="EamA"/>
    <property type="match status" value="1"/>
</dbReference>
<feature type="domain" description="EamA" evidence="7">
    <location>
        <begin position="40"/>
        <end position="175"/>
    </location>
</feature>
<gene>
    <name evidence="8" type="ORF">SDC9_148404</name>
</gene>
<dbReference type="InterPro" id="IPR050638">
    <property type="entry name" value="AA-Vitamin_Transporters"/>
</dbReference>
<dbReference type="InterPro" id="IPR000620">
    <property type="entry name" value="EamA_dom"/>
</dbReference>
<name>A0A645EGR3_9ZZZZ</name>
<evidence type="ECO:0000256" key="5">
    <source>
        <dbReference type="SAM" id="MobiDB-lite"/>
    </source>
</evidence>
<dbReference type="GO" id="GO:0016020">
    <property type="term" value="C:membrane"/>
    <property type="evidence" value="ECO:0007669"/>
    <property type="project" value="UniProtKB-SubCell"/>
</dbReference>
<evidence type="ECO:0000256" key="1">
    <source>
        <dbReference type="ARBA" id="ARBA00004141"/>
    </source>
</evidence>
<dbReference type="EMBL" id="VSSQ01047220">
    <property type="protein sequence ID" value="MPN01198.1"/>
    <property type="molecule type" value="Genomic_DNA"/>
</dbReference>
<protein>
    <recommendedName>
        <fullName evidence="7">EamA domain-containing protein</fullName>
    </recommendedName>
</protein>
<feature type="transmembrane region" description="Helical" evidence="6">
    <location>
        <begin position="133"/>
        <end position="152"/>
    </location>
</feature>
<feature type="transmembrane region" description="Helical" evidence="6">
    <location>
        <begin position="37"/>
        <end position="58"/>
    </location>
</feature>
<proteinExistence type="predicted"/>
<evidence type="ECO:0000313" key="8">
    <source>
        <dbReference type="EMBL" id="MPN01198.1"/>
    </source>
</evidence>
<reference evidence="8" key="1">
    <citation type="submission" date="2019-08" db="EMBL/GenBank/DDBJ databases">
        <authorList>
            <person name="Kucharzyk K."/>
            <person name="Murdoch R.W."/>
            <person name="Higgins S."/>
            <person name="Loffler F."/>
        </authorList>
    </citation>
    <scope>NUCLEOTIDE SEQUENCE</scope>
</reference>
<evidence type="ECO:0000256" key="4">
    <source>
        <dbReference type="ARBA" id="ARBA00023136"/>
    </source>
</evidence>
<comment type="subcellular location">
    <subcellularLocation>
        <location evidence="1">Membrane</location>
        <topology evidence="1">Multi-pass membrane protein</topology>
    </subcellularLocation>
</comment>
<keyword evidence="3 6" id="KW-1133">Transmembrane helix</keyword>
<feature type="transmembrane region" description="Helical" evidence="6">
    <location>
        <begin position="158"/>
        <end position="174"/>
    </location>
</feature>
<dbReference type="Gene3D" id="1.10.3730.20">
    <property type="match status" value="1"/>
</dbReference>
<dbReference type="AlphaFoldDB" id="A0A645EGR3"/>
<dbReference type="PROSITE" id="PS51257">
    <property type="entry name" value="PROKAR_LIPOPROTEIN"/>
    <property type="match status" value="1"/>
</dbReference>
<sequence length="198" mass="21128">MLLFGEKLTTRKVIALTVTTAGCVLVTGLLESAPGEISLLGILCGLAAGLTYGLYTIFTRCALTRGYDPAAITLHSFLWAGAGALPLSGFWRTPQLLMMPTVWFGALGLGVVCCIAPYWLYNKGLSGTEPSRAAIYATVEPAVATIGGVFVLHEAMTVLKLAGMALVFASLLILSREEKPQQPTEEQSEEHELQSVDH</sequence>
<evidence type="ECO:0000259" key="7">
    <source>
        <dbReference type="Pfam" id="PF00892"/>
    </source>
</evidence>
<feature type="transmembrane region" description="Helical" evidence="6">
    <location>
        <begin position="103"/>
        <end position="121"/>
    </location>
</feature>
<evidence type="ECO:0000256" key="2">
    <source>
        <dbReference type="ARBA" id="ARBA00022692"/>
    </source>
</evidence>
<dbReference type="PANTHER" id="PTHR32322:SF2">
    <property type="entry name" value="EAMA DOMAIN-CONTAINING PROTEIN"/>
    <property type="match status" value="1"/>
</dbReference>
<accession>A0A645EGR3</accession>